<accession>A0A3R7Y0V7</accession>
<reference evidence="6 7" key="1">
    <citation type="submission" date="2018-06" db="EMBL/GenBank/DDBJ databases">
        <title>Comparative genomics of downy mildews reveals potential adaptations to biotrophy.</title>
        <authorList>
            <person name="Fletcher K."/>
            <person name="Klosterman S.J."/>
            <person name="Derevnina L."/>
            <person name="Martin F."/>
            <person name="Koike S."/>
            <person name="Reyes Chin-Wo S."/>
            <person name="Mou B."/>
            <person name="Michelmore R."/>
        </authorList>
    </citation>
    <scope>NUCLEOTIDE SEQUENCE [LARGE SCALE GENOMIC DNA]</scope>
    <source>
        <strain evidence="6 7">R13</strain>
    </source>
</reference>
<evidence type="ECO:0000256" key="1">
    <source>
        <dbReference type="ARBA" id="ARBA00022490"/>
    </source>
</evidence>
<keyword evidence="1 4" id="KW-0963">Cytoplasm</keyword>
<evidence type="ECO:0000313" key="7">
    <source>
        <dbReference type="Proteomes" id="UP000286097"/>
    </source>
</evidence>
<dbReference type="AlphaFoldDB" id="A0A3R7Y0V7"/>
<dbReference type="FunFam" id="1.25.40.250:FF:000008">
    <property type="entry name" value="Eukaryotic translation initiation factor 3 subunit K"/>
    <property type="match status" value="1"/>
</dbReference>
<dbReference type="PROSITE" id="PS50250">
    <property type="entry name" value="PCI"/>
    <property type="match status" value="1"/>
</dbReference>
<dbReference type="Proteomes" id="UP000286097">
    <property type="component" value="Unassembled WGS sequence"/>
</dbReference>
<dbReference type="GO" id="GO:0003743">
    <property type="term" value="F:translation initiation factor activity"/>
    <property type="evidence" value="ECO:0007669"/>
    <property type="project" value="UniProtKB-UniRule"/>
</dbReference>
<protein>
    <recommendedName>
        <fullName evidence="4">Eukaryotic translation initiation factor 3 subunit K</fullName>
        <shortName evidence="4">eIF3k</shortName>
    </recommendedName>
    <alternativeName>
        <fullName evidence="4">eIF-3 p25</fullName>
    </alternativeName>
</protein>
<dbReference type="GO" id="GO:0043022">
    <property type="term" value="F:ribosome binding"/>
    <property type="evidence" value="ECO:0007669"/>
    <property type="project" value="InterPro"/>
</dbReference>
<dbReference type="PANTHER" id="PTHR13022">
    <property type="entry name" value="EUKARYOTIC TRANSLATION INITIATION FACTOR 3 SUBUNIT 11"/>
    <property type="match status" value="1"/>
</dbReference>
<dbReference type="SUPFAM" id="SSF46785">
    <property type="entry name" value="Winged helix' DNA-binding domain"/>
    <property type="match status" value="1"/>
</dbReference>
<dbReference type="HAMAP" id="MF_03010">
    <property type="entry name" value="eIF3k"/>
    <property type="match status" value="1"/>
</dbReference>
<dbReference type="InterPro" id="IPR016024">
    <property type="entry name" value="ARM-type_fold"/>
</dbReference>
<dbReference type="GO" id="GO:0003723">
    <property type="term" value="F:RNA binding"/>
    <property type="evidence" value="ECO:0007669"/>
    <property type="project" value="UniProtKB-UniRule"/>
</dbReference>
<name>A0A3R7Y0V7_9STRA</name>
<dbReference type="GO" id="GO:0033290">
    <property type="term" value="C:eukaryotic 48S preinitiation complex"/>
    <property type="evidence" value="ECO:0007669"/>
    <property type="project" value="UniProtKB-UniRule"/>
</dbReference>
<comment type="similarity">
    <text evidence="4">Belongs to the eIF-3 subunit K family.</text>
</comment>
<proteinExistence type="inferred from homology"/>
<feature type="domain" description="PCI" evidence="5">
    <location>
        <begin position="69"/>
        <end position="227"/>
    </location>
</feature>
<dbReference type="EMBL" id="QKXF01000065">
    <property type="protein sequence ID" value="RQM18432.1"/>
    <property type="molecule type" value="Genomic_DNA"/>
</dbReference>
<dbReference type="GO" id="GO:0001732">
    <property type="term" value="P:formation of cytoplasmic translation initiation complex"/>
    <property type="evidence" value="ECO:0007669"/>
    <property type="project" value="UniProtKB-UniRule"/>
</dbReference>
<comment type="function">
    <text evidence="4">Component of the eukaryotic translation initiation factor 3 (eIF-3) complex, which is involved in protein synthesis of a specialized repertoire of mRNAs and, together with other initiation factors, stimulates binding of mRNA and methionyl-tRNAi to the 40S ribosome. The eIF-3 complex specifically targets and initiates translation of a subset of mRNAs involved in cell proliferation.</text>
</comment>
<dbReference type="GO" id="GO:0005852">
    <property type="term" value="C:eukaryotic translation initiation factor 3 complex"/>
    <property type="evidence" value="ECO:0007669"/>
    <property type="project" value="UniProtKB-UniRule"/>
</dbReference>
<evidence type="ECO:0000256" key="3">
    <source>
        <dbReference type="ARBA" id="ARBA00022917"/>
    </source>
</evidence>
<dbReference type="InterPro" id="IPR016020">
    <property type="entry name" value="Transl_init_fac_sub12_N_euk"/>
</dbReference>
<comment type="subunit">
    <text evidence="4">Component of the eukaryotic translation initiation factor 3 (eIF-3) complex.</text>
</comment>
<dbReference type="Gene3D" id="1.10.10.10">
    <property type="entry name" value="Winged helix-like DNA-binding domain superfamily/Winged helix DNA-binding domain"/>
    <property type="match status" value="1"/>
</dbReference>
<comment type="subcellular location">
    <subcellularLocation>
        <location evidence="4">Cytoplasm</location>
    </subcellularLocation>
</comment>
<evidence type="ECO:0000259" key="5">
    <source>
        <dbReference type="PROSITE" id="PS50250"/>
    </source>
</evidence>
<dbReference type="GO" id="GO:0006446">
    <property type="term" value="P:regulation of translational initiation"/>
    <property type="evidence" value="ECO:0007669"/>
    <property type="project" value="InterPro"/>
</dbReference>
<dbReference type="InterPro" id="IPR009374">
    <property type="entry name" value="eIF3k"/>
</dbReference>
<evidence type="ECO:0000256" key="4">
    <source>
        <dbReference type="HAMAP-Rule" id="MF_03010"/>
    </source>
</evidence>
<evidence type="ECO:0000313" key="6">
    <source>
        <dbReference type="EMBL" id="RQM18432.1"/>
    </source>
</evidence>
<sequence>MSTNQSKKYPTSRMPAFQQQTIVDFVTVEDVSAIQQQLLEVHNGRGFYEEIHVKILETYLTEQMQNSFVDIDANLALLKLYQLYPSTSNVENVANILMKGVMTLPSTFFTGASTMIPESTSEDVNVKAALETGFLLQSCLFEDFWKMDLTVANKVQGFVESVRAYILTAISRSHSVISIDVLKAKLNVSDEEVAEIVAAEKWTLSGNLIQITPNEDNQMQAKKVQENIEFEDVLKISIEEAGLASSKEPWKQDSNRFGAPRVCPTREWMDSVLPDKLPLTGMLAT</sequence>
<dbReference type="GO" id="GO:0016282">
    <property type="term" value="C:eukaryotic 43S preinitiation complex"/>
    <property type="evidence" value="ECO:0007669"/>
    <property type="project" value="UniProtKB-UniRule"/>
</dbReference>
<dbReference type="PANTHER" id="PTHR13022:SF0">
    <property type="entry name" value="EUKARYOTIC TRANSLATION INITIATION FACTOR 3 SUBUNIT K"/>
    <property type="match status" value="1"/>
</dbReference>
<keyword evidence="3 4" id="KW-0648">Protein biosynthesis</keyword>
<dbReference type="SUPFAM" id="SSF48371">
    <property type="entry name" value="ARM repeat"/>
    <property type="match status" value="1"/>
</dbReference>
<dbReference type="InterPro" id="IPR000717">
    <property type="entry name" value="PCI_dom"/>
</dbReference>
<dbReference type="InterPro" id="IPR033464">
    <property type="entry name" value="CSN8_PSD8_EIF3K"/>
</dbReference>
<dbReference type="InterPro" id="IPR036388">
    <property type="entry name" value="WH-like_DNA-bd_sf"/>
</dbReference>
<keyword evidence="2 4" id="KW-0396">Initiation factor</keyword>
<dbReference type="InterPro" id="IPR036390">
    <property type="entry name" value="WH_DNA-bd_sf"/>
</dbReference>
<gene>
    <name evidence="6" type="ORF">DD237_000862</name>
</gene>
<organism evidence="6 7">
    <name type="scientific">Peronospora effusa</name>
    <dbReference type="NCBI Taxonomy" id="542832"/>
    <lineage>
        <taxon>Eukaryota</taxon>
        <taxon>Sar</taxon>
        <taxon>Stramenopiles</taxon>
        <taxon>Oomycota</taxon>
        <taxon>Peronosporomycetes</taxon>
        <taxon>Peronosporales</taxon>
        <taxon>Peronosporaceae</taxon>
        <taxon>Peronospora</taxon>
    </lineage>
</organism>
<dbReference type="VEuPathDB" id="FungiDB:DD237_000862"/>
<comment type="caution">
    <text evidence="6">The sequence shown here is derived from an EMBL/GenBank/DDBJ whole genome shotgun (WGS) entry which is preliminary data.</text>
</comment>
<dbReference type="Pfam" id="PF10075">
    <property type="entry name" value="CSN8_PSD8_EIF3K"/>
    <property type="match status" value="1"/>
</dbReference>
<dbReference type="Gene3D" id="1.25.40.250">
    <property type="entry name" value="ARM repeat, domain 1"/>
    <property type="match status" value="1"/>
</dbReference>
<evidence type="ECO:0000256" key="2">
    <source>
        <dbReference type="ARBA" id="ARBA00022540"/>
    </source>
</evidence>